<dbReference type="InterPro" id="IPR002509">
    <property type="entry name" value="NODB_dom"/>
</dbReference>
<dbReference type="Proteomes" id="UP001519272">
    <property type="component" value="Unassembled WGS sequence"/>
</dbReference>
<dbReference type="PROSITE" id="PS51677">
    <property type="entry name" value="NODB"/>
    <property type="match status" value="1"/>
</dbReference>
<comment type="caution">
    <text evidence="2">The sequence shown here is derived from an EMBL/GenBank/DDBJ whole genome shotgun (WGS) entry which is preliminary data.</text>
</comment>
<protein>
    <submittedName>
        <fullName evidence="2">Peptidoglycan/xylan/chitin deacetylase (PgdA/CDA1 family)</fullName>
    </submittedName>
</protein>
<feature type="domain" description="NodB homology" evidence="1">
    <location>
        <begin position="49"/>
        <end position="234"/>
    </location>
</feature>
<organism evidence="2 3">
    <name type="scientific">Paenibacillus turicensis</name>
    <dbReference type="NCBI Taxonomy" id="160487"/>
    <lineage>
        <taxon>Bacteria</taxon>
        <taxon>Bacillati</taxon>
        <taxon>Bacillota</taxon>
        <taxon>Bacilli</taxon>
        <taxon>Bacillales</taxon>
        <taxon>Paenibacillaceae</taxon>
        <taxon>Paenibacillus</taxon>
    </lineage>
</organism>
<sequence>MNKNMNKQSKSLIVKSVIVMIMAILVFSTQADKLFAKAQAASHTKSTPKIVYLTFDDGPSKLTPDVLTILAQHKIQATFFVLGSQAKTSPEVIRQIADGGHVIGNHTYNHNYSELYKHFGQFWKQIKQTEEIVREITDKRPALLRAPGGTYGHFNKQTFSLLAQAGYKVFDWDVDSGDSKRRGVPATEIIKNITSSKLKNEIVVLMHDGAGHQETVKALPAIIKYYKQQGYSFGTLNAGMKPVQFTVSSTQKYSDSTSPTQEWITRNIIPNAALFTTSNPLHVEAGGIQTKLAAGEYEFEGGRYQVPIRAMMERLGGEVMWDSGTKTVTVMWGDSKLTLYPEQGSLVAESHNKGRVTYSTTVDNKNDTHWVSLRVLLAASGHDIKSVKVNPQETIVKAF</sequence>
<evidence type="ECO:0000259" key="1">
    <source>
        <dbReference type="PROSITE" id="PS51677"/>
    </source>
</evidence>
<dbReference type="EMBL" id="JAGGKG010000013">
    <property type="protein sequence ID" value="MBP1906144.1"/>
    <property type="molecule type" value="Genomic_DNA"/>
</dbReference>
<dbReference type="Gene3D" id="3.20.20.370">
    <property type="entry name" value="Glycoside hydrolase/deacetylase"/>
    <property type="match status" value="1"/>
</dbReference>
<keyword evidence="3" id="KW-1185">Reference proteome</keyword>
<evidence type="ECO:0000313" key="3">
    <source>
        <dbReference type="Proteomes" id="UP001519272"/>
    </source>
</evidence>
<dbReference type="PANTHER" id="PTHR10587">
    <property type="entry name" value="GLYCOSYL TRANSFERASE-RELATED"/>
    <property type="match status" value="1"/>
</dbReference>
<evidence type="ECO:0000313" key="2">
    <source>
        <dbReference type="EMBL" id="MBP1906144.1"/>
    </source>
</evidence>
<dbReference type="Pfam" id="PF01522">
    <property type="entry name" value="Polysacc_deac_1"/>
    <property type="match status" value="1"/>
</dbReference>
<proteinExistence type="predicted"/>
<dbReference type="PANTHER" id="PTHR10587:SF125">
    <property type="entry name" value="POLYSACCHARIDE DEACETYLASE YHEN-RELATED"/>
    <property type="match status" value="1"/>
</dbReference>
<dbReference type="RefSeq" id="WP_245251459.1">
    <property type="nucleotide sequence ID" value="NZ_JAGGKG010000013.1"/>
</dbReference>
<dbReference type="Gene3D" id="3.30.457.10">
    <property type="entry name" value="Copper amine oxidase-like, N-terminal domain"/>
    <property type="match status" value="1"/>
</dbReference>
<dbReference type="InterPro" id="IPR011330">
    <property type="entry name" value="Glyco_hydro/deAcase_b/a-brl"/>
</dbReference>
<dbReference type="SUPFAM" id="SSF55383">
    <property type="entry name" value="Copper amine oxidase, domain N"/>
    <property type="match status" value="1"/>
</dbReference>
<dbReference type="InterPro" id="IPR036582">
    <property type="entry name" value="Mao_N_sf"/>
</dbReference>
<name>A0ABS4FUC6_9BACL</name>
<dbReference type="CDD" id="cd10944">
    <property type="entry name" value="CE4_SmPgdA_like"/>
    <property type="match status" value="1"/>
</dbReference>
<dbReference type="SUPFAM" id="SSF88713">
    <property type="entry name" value="Glycoside hydrolase/deacetylase"/>
    <property type="match status" value="1"/>
</dbReference>
<gene>
    <name evidence="2" type="ORF">J2Z32_002793</name>
</gene>
<dbReference type="InterPro" id="IPR050248">
    <property type="entry name" value="Polysacc_deacetylase_ArnD"/>
</dbReference>
<dbReference type="Pfam" id="PF07833">
    <property type="entry name" value="Cu_amine_oxidN1"/>
    <property type="match status" value="1"/>
</dbReference>
<dbReference type="InterPro" id="IPR012854">
    <property type="entry name" value="Cu_amine_oxidase-like_N"/>
</dbReference>
<reference evidence="2 3" key="1">
    <citation type="submission" date="2021-03" db="EMBL/GenBank/DDBJ databases">
        <title>Genomic Encyclopedia of Type Strains, Phase IV (KMG-IV): sequencing the most valuable type-strain genomes for metagenomic binning, comparative biology and taxonomic classification.</title>
        <authorList>
            <person name="Goeker M."/>
        </authorList>
    </citation>
    <scope>NUCLEOTIDE SEQUENCE [LARGE SCALE GENOMIC DNA]</scope>
    <source>
        <strain evidence="2 3">DSM 14349</strain>
    </source>
</reference>
<accession>A0ABS4FUC6</accession>